<evidence type="ECO:0000313" key="4">
    <source>
        <dbReference type="Proteomes" id="UP000236621"/>
    </source>
</evidence>
<dbReference type="AlphaFoldDB" id="A0A2K3QJ48"/>
<feature type="domain" description="AAA+ ATPase" evidence="2">
    <location>
        <begin position="520"/>
        <end position="647"/>
    </location>
</feature>
<protein>
    <submittedName>
        <fullName evidence="3">26S protease regulatory subunit</fullName>
    </submittedName>
</protein>
<sequence>MRLRAIRDIDREDVSNFVWKWRCKILRNDDAGPKKASDLESIGEDDAKPAAGKDPAFGSEAAVKTMYEGRNSSPSHYEWVDYPPKQLSKSAARVHDRVAFKVYKVKDRDKPCLAGRFPLKYHRIEVQNPALVAALEPILKKENVHLDVNEVAQFKEPFRALWFCQEDIVALHKSADGASPLKSCLKLLLRLMDDMFSELRTKTKHVQASGLVDFKGAWTLFPRGCTVYSYGLNSEFLCKVQGTQYIHKREGAFLFIKTKIMVFNGEEFVWQLKWLTMEEYEGNKPIKELPHYPISFHADGDDITKRLIGRGRKVLDLQGLRYCCYNGIAMHSSGKDVNKHNVQGRILIDVVGYNKHHLAQGRRENKDPDIERYLSQPWDSDSDSDSWSDSSSSSIIDILHDSDKGRTATNRGKGKRLGEAQQAKKKKEMLAKEEDLRFMSGTIGGFALKNKIWVQFYIEDIEPMVWNDTAYSHLVYDPQQKDLVLSFVENHKPAQYHALSGAAAGGKSQPMDDVILGKGQGLIILLSGPPGTGKTLTAEAVADRTHRPLFYLQAEDLGINAAALGANIKRVFEMATEWDAVILLDEADVFMAERNPNDIHRNELVSIFLRELEYFRGIIFLTTNLYNTIDTAFRSRVSLHLLFQALDRDARETVWRKFLDRLPEPPSAEANRGASASGKGKEAEALSEKPFDEGDIRELSLWQLNGREIKNAVRMVRSWCDHKGYAMTLERLESGIRVTSPHTSKSGDVDNDLYD</sequence>
<dbReference type="GO" id="GO:0006508">
    <property type="term" value="P:proteolysis"/>
    <property type="evidence" value="ECO:0007669"/>
    <property type="project" value="UniProtKB-KW"/>
</dbReference>
<dbReference type="GO" id="GO:0008233">
    <property type="term" value="F:peptidase activity"/>
    <property type="evidence" value="ECO:0007669"/>
    <property type="project" value="UniProtKB-KW"/>
</dbReference>
<feature type="region of interest" description="Disordered" evidence="1">
    <location>
        <begin position="399"/>
        <end position="426"/>
    </location>
</feature>
<dbReference type="GO" id="GO:0016887">
    <property type="term" value="F:ATP hydrolysis activity"/>
    <property type="evidence" value="ECO:0007669"/>
    <property type="project" value="InterPro"/>
</dbReference>
<reference evidence="3 4" key="1">
    <citation type="submission" date="2017-08" db="EMBL/GenBank/DDBJ databases">
        <title>Harnessing the power of phylogenomics to disentangle the directionality and signatures of interkingdom host jumping in the parasitic fungal genus Tolypocladium.</title>
        <authorList>
            <person name="Quandt C.A."/>
            <person name="Patterson W."/>
            <person name="Spatafora J.W."/>
        </authorList>
    </citation>
    <scope>NUCLEOTIDE SEQUENCE [LARGE SCALE GENOMIC DNA]</scope>
    <source>
        <strain evidence="3 4">CBS 113982</strain>
    </source>
</reference>
<dbReference type="OrthoDB" id="10042665at2759"/>
<dbReference type="PANTHER" id="PTHR46411:SF3">
    <property type="entry name" value="AAA+ ATPASE DOMAIN-CONTAINING PROTEIN"/>
    <property type="match status" value="1"/>
</dbReference>
<dbReference type="InterPro" id="IPR003593">
    <property type="entry name" value="AAA+_ATPase"/>
</dbReference>
<evidence type="ECO:0000259" key="2">
    <source>
        <dbReference type="SMART" id="SM00382"/>
    </source>
</evidence>
<evidence type="ECO:0000256" key="1">
    <source>
        <dbReference type="SAM" id="MobiDB-lite"/>
    </source>
</evidence>
<dbReference type="Gene3D" id="3.40.50.300">
    <property type="entry name" value="P-loop containing nucleotide triphosphate hydrolases"/>
    <property type="match status" value="1"/>
</dbReference>
<accession>A0A2K3QJ48</accession>
<feature type="compositionally biased region" description="Basic and acidic residues" evidence="1">
    <location>
        <begin position="679"/>
        <end position="689"/>
    </location>
</feature>
<dbReference type="Pfam" id="PF00004">
    <property type="entry name" value="AAA"/>
    <property type="match status" value="1"/>
</dbReference>
<dbReference type="InterPro" id="IPR054289">
    <property type="entry name" value="DUF7025"/>
</dbReference>
<keyword evidence="3" id="KW-0378">Hydrolase</keyword>
<dbReference type="EMBL" id="NRSZ01000388">
    <property type="protein sequence ID" value="PNY27561.1"/>
    <property type="molecule type" value="Genomic_DNA"/>
</dbReference>
<dbReference type="SMART" id="SM00382">
    <property type="entry name" value="AAA"/>
    <property type="match status" value="1"/>
</dbReference>
<dbReference type="STRING" id="45235.A0A2K3QJ48"/>
<feature type="region of interest" description="Disordered" evidence="1">
    <location>
        <begin position="31"/>
        <end position="55"/>
    </location>
</feature>
<gene>
    <name evidence="3" type="ORF">TCAP_02515</name>
</gene>
<dbReference type="GO" id="GO:0005524">
    <property type="term" value="F:ATP binding"/>
    <property type="evidence" value="ECO:0007669"/>
    <property type="project" value="InterPro"/>
</dbReference>
<dbReference type="CDD" id="cd19481">
    <property type="entry name" value="RecA-like_protease"/>
    <property type="match status" value="1"/>
</dbReference>
<comment type="caution">
    <text evidence="3">The sequence shown here is derived from an EMBL/GenBank/DDBJ whole genome shotgun (WGS) entry which is preliminary data.</text>
</comment>
<name>A0A2K3QJ48_9HYPO</name>
<dbReference type="PANTHER" id="PTHR46411">
    <property type="entry name" value="FAMILY ATPASE, PUTATIVE-RELATED"/>
    <property type="match status" value="1"/>
</dbReference>
<dbReference type="Proteomes" id="UP000236621">
    <property type="component" value="Unassembled WGS sequence"/>
</dbReference>
<evidence type="ECO:0000313" key="3">
    <source>
        <dbReference type="EMBL" id="PNY27561.1"/>
    </source>
</evidence>
<dbReference type="Pfam" id="PF22942">
    <property type="entry name" value="DUF7025"/>
    <property type="match status" value="1"/>
</dbReference>
<keyword evidence="3" id="KW-0645">Protease</keyword>
<organism evidence="3 4">
    <name type="scientific">Tolypocladium capitatum</name>
    <dbReference type="NCBI Taxonomy" id="45235"/>
    <lineage>
        <taxon>Eukaryota</taxon>
        <taxon>Fungi</taxon>
        <taxon>Dikarya</taxon>
        <taxon>Ascomycota</taxon>
        <taxon>Pezizomycotina</taxon>
        <taxon>Sordariomycetes</taxon>
        <taxon>Hypocreomycetidae</taxon>
        <taxon>Hypocreales</taxon>
        <taxon>Ophiocordycipitaceae</taxon>
        <taxon>Tolypocladium</taxon>
    </lineage>
</organism>
<dbReference type="InterPro" id="IPR003959">
    <property type="entry name" value="ATPase_AAA_core"/>
</dbReference>
<dbReference type="InterPro" id="IPR027417">
    <property type="entry name" value="P-loop_NTPase"/>
</dbReference>
<keyword evidence="4" id="KW-1185">Reference proteome</keyword>
<dbReference type="SUPFAM" id="SSF52540">
    <property type="entry name" value="P-loop containing nucleoside triphosphate hydrolases"/>
    <property type="match status" value="1"/>
</dbReference>
<feature type="region of interest" description="Disordered" evidence="1">
    <location>
        <begin position="665"/>
        <end position="689"/>
    </location>
</feature>
<proteinExistence type="predicted"/>